<dbReference type="AlphaFoldDB" id="A0AAN6V0L4"/>
<dbReference type="InterPro" id="IPR036291">
    <property type="entry name" value="NAD(P)-bd_dom_sf"/>
</dbReference>
<dbReference type="EMBL" id="MU853595">
    <property type="protein sequence ID" value="KAK4142617.1"/>
    <property type="molecule type" value="Genomic_DNA"/>
</dbReference>
<protein>
    <recommendedName>
        <fullName evidence="5">NmrA-like domain-containing protein</fullName>
    </recommendedName>
</protein>
<evidence type="ECO:0000313" key="6">
    <source>
        <dbReference type="EMBL" id="KAK4142617.1"/>
    </source>
</evidence>
<dbReference type="GeneID" id="87820746"/>
<keyword evidence="2" id="KW-0521">NADP</keyword>
<dbReference type="GO" id="GO:0005634">
    <property type="term" value="C:nucleus"/>
    <property type="evidence" value="ECO:0007669"/>
    <property type="project" value="TreeGrafter"/>
</dbReference>
<dbReference type="PANTHER" id="PTHR42748:SF30">
    <property type="entry name" value="NMRA-LIKE DOMAIN-CONTAINING PROTEIN"/>
    <property type="match status" value="1"/>
</dbReference>
<dbReference type="Gene3D" id="3.40.50.720">
    <property type="entry name" value="NAD(P)-binding Rossmann-like Domain"/>
    <property type="match status" value="1"/>
</dbReference>
<evidence type="ECO:0000256" key="2">
    <source>
        <dbReference type="ARBA" id="ARBA00022857"/>
    </source>
</evidence>
<name>A0AAN6V0L4_9PEZI</name>
<accession>A0AAN6V0L4</accession>
<keyword evidence="7" id="KW-1185">Reference proteome</keyword>
<dbReference type="InterPro" id="IPR008030">
    <property type="entry name" value="NmrA-like"/>
</dbReference>
<evidence type="ECO:0000256" key="4">
    <source>
        <dbReference type="SAM" id="MobiDB-lite"/>
    </source>
</evidence>
<dbReference type="Proteomes" id="UP001302676">
    <property type="component" value="Unassembled WGS sequence"/>
</dbReference>
<feature type="region of interest" description="Disordered" evidence="4">
    <location>
        <begin position="36"/>
        <end position="74"/>
    </location>
</feature>
<dbReference type="InterPro" id="IPR051164">
    <property type="entry name" value="NmrA-like_oxidored"/>
</dbReference>
<keyword evidence="3" id="KW-0560">Oxidoreductase</keyword>
<dbReference type="Pfam" id="PF05368">
    <property type="entry name" value="NmrA"/>
    <property type="match status" value="1"/>
</dbReference>
<evidence type="ECO:0000313" key="7">
    <source>
        <dbReference type="Proteomes" id="UP001302676"/>
    </source>
</evidence>
<sequence>MSPVKQQRLLWVHCTEPTGGIRRRDKPTMTKIRRHIMEDIGRSRRKPKRNPQFAVEAGSPPSPPLPASANHPETNSLLPPFWSQDPLEFLEQQWGMDVFSAYGLSLLAAEGKRLLLRSNADDALTSEGFSFPFAFTSSVFLRHFRAIGIFSDPSVLKGIYHQSSGKVKVMALERSMGTISCIEAALANPSFELATADRVISAVLSVICYNLLSLEFDQARLHLDGLGSLIAARGEIASLKNNNELRLMIFWVDVTMCLLFNTSPRYSLPLDLTPAMFPMGPCPSKGLPRPLSRILTAAGAEGGVQLAHIPACVAGLSQVALTIESELAVRGDALWNDEIFLGLRINPLAHRLFDHAGQTTRTRFSSHLDHLLASIRLGIIVWIIWAKRMCRSWPGSPMAYVPELLDMLSMESEWTADTASGGASDDVLSVRLWLSVLCGISSRRGSRERETAVSLIAEDMHRLSRKEWSEVMRRVRQMPWISSDPLSDISKFSSQSQHGCVSNQSYPQHVNLLKSPKNHRRSRSHREPRRWRRPGTAQIETLRTAFAGAYGVFAITSERHPDKEILATSGRYPQLYHMNNKYAVEKIAREELPGKATFLIPGFFYTNLQWRQYSRRLGMFCFPLPSNQVCQWTDPEHDMGAFAARVFDLGIDLTHDKTYLAMTPPTTSQEIADTFTRVTGQPAIHDPESAEEFAELTVPLVGRGFKEDAKQMMEWAAIAPKDKVAYGALDRRELDRSVEELGVVASSFEGWLKRSGWTGPERG</sequence>
<dbReference type="PANTHER" id="PTHR42748">
    <property type="entry name" value="NITROGEN METABOLITE REPRESSION PROTEIN NMRA FAMILY MEMBER"/>
    <property type="match status" value="1"/>
</dbReference>
<organism evidence="6 7">
    <name type="scientific">Dichotomopilus funicola</name>
    <dbReference type="NCBI Taxonomy" id="1934379"/>
    <lineage>
        <taxon>Eukaryota</taxon>
        <taxon>Fungi</taxon>
        <taxon>Dikarya</taxon>
        <taxon>Ascomycota</taxon>
        <taxon>Pezizomycotina</taxon>
        <taxon>Sordariomycetes</taxon>
        <taxon>Sordariomycetidae</taxon>
        <taxon>Sordariales</taxon>
        <taxon>Chaetomiaceae</taxon>
        <taxon>Dichotomopilus</taxon>
    </lineage>
</organism>
<evidence type="ECO:0000259" key="5">
    <source>
        <dbReference type="Pfam" id="PF05368"/>
    </source>
</evidence>
<gene>
    <name evidence="6" type="ORF">C8A04DRAFT_38149</name>
</gene>
<reference evidence="6" key="2">
    <citation type="submission" date="2023-05" db="EMBL/GenBank/DDBJ databases">
        <authorList>
            <consortium name="Lawrence Berkeley National Laboratory"/>
            <person name="Steindorff A."/>
            <person name="Hensen N."/>
            <person name="Bonometti L."/>
            <person name="Westerberg I."/>
            <person name="Brannstrom I.O."/>
            <person name="Guillou S."/>
            <person name="Cros-Aarteil S."/>
            <person name="Calhoun S."/>
            <person name="Haridas S."/>
            <person name="Kuo A."/>
            <person name="Mondo S."/>
            <person name="Pangilinan J."/>
            <person name="Riley R."/>
            <person name="Labutti K."/>
            <person name="Andreopoulos B."/>
            <person name="Lipzen A."/>
            <person name="Chen C."/>
            <person name="Yanf M."/>
            <person name="Daum C."/>
            <person name="Ng V."/>
            <person name="Clum A."/>
            <person name="Ohm R."/>
            <person name="Martin F."/>
            <person name="Silar P."/>
            <person name="Natvig D."/>
            <person name="Lalanne C."/>
            <person name="Gautier V."/>
            <person name="Ament-Velasquez S.L."/>
            <person name="Kruys A."/>
            <person name="Hutchinson M.I."/>
            <person name="Powell A.J."/>
            <person name="Barry K."/>
            <person name="Miller A.N."/>
            <person name="Grigoriev I.V."/>
            <person name="Debuchy R."/>
            <person name="Gladieux P."/>
            <person name="Thoren M.H."/>
            <person name="Johannesson H."/>
        </authorList>
    </citation>
    <scope>NUCLEOTIDE SEQUENCE</scope>
    <source>
        <strain evidence="6">CBS 141.50</strain>
    </source>
</reference>
<proteinExistence type="inferred from homology"/>
<dbReference type="SUPFAM" id="SSF51735">
    <property type="entry name" value="NAD(P)-binding Rossmann-fold domains"/>
    <property type="match status" value="1"/>
</dbReference>
<feature type="region of interest" description="Disordered" evidence="4">
    <location>
        <begin position="512"/>
        <end position="534"/>
    </location>
</feature>
<dbReference type="GO" id="GO:0016491">
    <property type="term" value="F:oxidoreductase activity"/>
    <property type="evidence" value="ECO:0007669"/>
    <property type="project" value="UniProtKB-KW"/>
</dbReference>
<evidence type="ECO:0000256" key="1">
    <source>
        <dbReference type="ARBA" id="ARBA00006328"/>
    </source>
</evidence>
<feature type="domain" description="NmrA-like" evidence="5">
    <location>
        <begin position="567"/>
        <end position="695"/>
    </location>
</feature>
<comment type="caution">
    <text evidence="6">The sequence shown here is derived from an EMBL/GenBank/DDBJ whole genome shotgun (WGS) entry which is preliminary data.</text>
</comment>
<evidence type="ECO:0000256" key="3">
    <source>
        <dbReference type="ARBA" id="ARBA00023002"/>
    </source>
</evidence>
<dbReference type="RefSeq" id="XP_062635988.1">
    <property type="nucleotide sequence ID" value="XM_062784133.1"/>
</dbReference>
<feature type="compositionally biased region" description="Basic residues" evidence="4">
    <location>
        <begin position="516"/>
        <end position="533"/>
    </location>
</feature>
<reference evidence="6" key="1">
    <citation type="journal article" date="2023" name="Mol. Phylogenet. Evol.">
        <title>Genome-scale phylogeny and comparative genomics of the fungal order Sordariales.</title>
        <authorList>
            <person name="Hensen N."/>
            <person name="Bonometti L."/>
            <person name="Westerberg I."/>
            <person name="Brannstrom I.O."/>
            <person name="Guillou S."/>
            <person name="Cros-Aarteil S."/>
            <person name="Calhoun S."/>
            <person name="Haridas S."/>
            <person name="Kuo A."/>
            <person name="Mondo S."/>
            <person name="Pangilinan J."/>
            <person name="Riley R."/>
            <person name="LaButti K."/>
            <person name="Andreopoulos B."/>
            <person name="Lipzen A."/>
            <person name="Chen C."/>
            <person name="Yan M."/>
            <person name="Daum C."/>
            <person name="Ng V."/>
            <person name="Clum A."/>
            <person name="Steindorff A."/>
            <person name="Ohm R.A."/>
            <person name="Martin F."/>
            <person name="Silar P."/>
            <person name="Natvig D.O."/>
            <person name="Lalanne C."/>
            <person name="Gautier V."/>
            <person name="Ament-Velasquez S.L."/>
            <person name="Kruys A."/>
            <person name="Hutchinson M.I."/>
            <person name="Powell A.J."/>
            <person name="Barry K."/>
            <person name="Miller A.N."/>
            <person name="Grigoriev I.V."/>
            <person name="Debuchy R."/>
            <person name="Gladieux P."/>
            <person name="Hiltunen Thoren M."/>
            <person name="Johannesson H."/>
        </authorList>
    </citation>
    <scope>NUCLEOTIDE SEQUENCE</scope>
    <source>
        <strain evidence="6">CBS 141.50</strain>
    </source>
</reference>
<comment type="similarity">
    <text evidence="1">Belongs to the NmrA-type oxidoreductase family.</text>
</comment>